<dbReference type="RefSeq" id="WP_142934817.1">
    <property type="nucleotide sequence ID" value="NZ_ML660171.1"/>
</dbReference>
<comment type="similarity">
    <text evidence="1">Belongs to the transferase hexapeptide repeat family.</text>
</comment>
<evidence type="ECO:0000256" key="1">
    <source>
        <dbReference type="ARBA" id="ARBA00007274"/>
    </source>
</evidence>
<organism evidence="4 5">
    <name type="scientific">Aliikangiella coralliicola</name>
    <dbReference type="NCBI Taxonomy" id="2592383"/>
    <lineage>
        <taxon>Bacteria</taxon>
        <taxon>Pseudomonadati</taxon>
        <taxon>Pseudomonadota</taxon>
        <taxon>Gammaproteobacteria</taxon>
        <taxon>Oceanospirillales</taxon>
        <taxon>Pleioneaceae</taxon>
        <taxon>Aliikangiella</taxon>
    </lineage>
</organism>
<evidence type="ECO:0008006" key="6">
    <source>
        <dbReference type="Google" id="ProtNLM"/>
    </source>
</evidence>
<keyword evidence="2" id="KW-0808">Transferase</keyword>
<dbReference type="OrthoDB" id="9815592at2"/>
<dbReference type="InterPro" id="IPR011004">
    <property type="entry name" value="Trimer_LpxA-like_sf"/>
</dbReference>
<dbReference type="Proteomes" id="UP000315439">
    <property type="component" value="Unassembled WGS sequence"/>
</dbReference>
<comment type="caution">
    <text evidence="4">The sequence shown here is derived from an EMBL/GenBank/DDBJ whole genome shotgun (WGS) entry which is preliminary data.</text>
</comment>
<evidence type="ECO:0000256" key="2">
    <source>
        <dbReference type="ARBA" id="ARBA00022679"/>
    </source>
</evidence>
<reference evidence="4 5" key="1">
    <citation type="submission" date="2019-07" db="EMBL/GenBank/DDBJ databases">
        <title>Draft genome for Aliikangiella sp. M105.</title>
        <authorList>
            <person name="Wang G."/>
        </authorList>
    </citation>
    <scope>NUCLEOTIDE SEQUENCE [LARGE SCALE GENOMIC DNA]</scope>
    <source>
        <strain evidence="4 5">M105</strain>
    </source>
</reference>
<sequence length="189" mass="20234">MPENIFFDRSALKKCGKNVIIGKTVRIRYPELVSIADNVIIDDFTYISTALEIGDHVHIAAGCKIIGGTEAKVSMGSFSTLAPNVVLAAGSDDYRSGIAGPLVPKEYKGNVEVGFIEIGRHSIVGANTTVLPNVSFNEGASVGAQSLVKESLKAWSLNAGVPSRYIGDRDAIEIQKLETMYKESISSDQ</sequence>
<dbReference type="Gene3D" id="2.160.10.10">
    <property type="entry name" value="Hexapeptide repeat proteins"/>
    <property type="match status" value="1"/>
</dbReference>
<evidence type="ECO:0000313" key="4">
    <source>
        <dbReference type="EMBL" id="TQV83004.1"/>
    </source>
</evidence>
<accession>A0A545U0M2</accession>
<keyword evidence="5" id="KW-1185">Reference proteome</keyword>
<protein>
    <recommendedName>
        <fullName evidence="6">Acyltransferase</fullName>
    </recommendedName>
</protein>
<proteinExistence type="inferred from homology"/>
<dbReference type="SUPFAM" id="SSF51161">
    <property type="entry name" value="Trimeric LpxA-like enzymes"/>
    <property type="match status" value="1"/>
</dbReference>
<dbReference type="PANTHER" id="PTHR43300">
    <property type="entry name" value="ACETYLTRANSFERASE"/>
    <property type="match status" value="1"/>
</dbReference>
<dbReference type="AlphaFoldDB" id="A0A545U0M2"/>
<dbReference type="GO" id="GO:0016746">
    <property type="term" value="F:acyltransferase activity"/>
    <property type="evidence" value="ECO:0007669"/>
    <property type="project" value="UniProtKB-KW"/>
</dbReference>
<evidence type="ECO:0000313" key="5">
    <source>
        <dbReference type="Proteomes" id="UP000315439"/>
    </source>
</evidence>
<gene>
    <name evidence="4" type="ORF">FLL46_24885</name>
</gene>
<keyword evidence="3" id="KW-0012">Acyltransferase</keyword>
<dbReference type="EMBL" id="VIKS01000015">
    <property type="protein sequence ID" value="TQV83004.1"/>
    <property type="molecule type" value="Genomic_DNA"/>
</dbReference>
<dbReference type="PANTHER" id="PTHR43300:SF12">
    <property type="entry name" value="CHLORAMPHENICOL ACETYLTRANSFERASE"/>
    <property type="match status" value="1"/>
</dbReference>
<evidence type="ECO:0000256" key="3">
    <source>
        <dbReference type="ARBA" id="ARBA00023315"/>
    </source>
</evidence>
<name>A0A545U0M2_9GAMM</name>
<dbReference type="InterPro" id="IPR050179">
    <property type="entry name" value="Trans_hexapeptide_repeat"/>
</dbReference>